<dbReference type="Pfam" id="PF04341">
    <property type="entry name" value="DUF485"/>
    <property type="match status" value="1"/>
</dbReference>
<dbReference type="Proteomes" id="UP000239203">
    <property type="component" value="Unassembled WGS sequence"/>
</dbReference>
<accession>A0A2S6GM41</accession>
<organism evidence="2 3">
    <name type="scientific">Actinokineospora auranticolor</name>
    <dbReference type="NCBI Taxonomy" id="155976"/>
    <lineage>
        <taxon>Bacteria</taxon>
        <taxon>Bacillati</taxon>
        <taxon>Actinomycetota</taxon>
        <taxon>Actinomycetes</taxon>
        <taxon>Pseudonocardiales</taxon>
        <taxon>Pseudonocardiaceae</taxon>
        <taxon>Actinokineospora</taxon>
    </lineage>
</organism>
<evidence type="ECO:0000313" key="2">
    <source>
        <dbReference type="EMBL" id="PPK66304.1"/>
    </source>
</evidence>
<gene>
    <name evidence="2" type="ORF">CLV40_1108</name>
</gene>
<dbReference type="RefSeq" id="WP_104480303.1">
    <property type="nucleotide sequence ID" value="NZ_CP154825.1"/>
</dbReference>
<sequence>MGTAKAPDPTDREIREDTWEEVHASAEFVELRRRLRRFVFPMTVLFLVWYLVYVLLADYAHGFMATRLVGNLNVGLLLGLLQFVSTFVITSRYVRYADRKLDPLATRIRETVEGGDR</sequence>
<evidence type="ECO:0000256" key="1">
    <source>
        <dbReference type="SAM" id="Phobius"/>
    </source>
</evidence>
<dbReference type="PANTHER" id="PTHR38441">
    <property type="entry name" value="INTEGRAL MEMBRANE PROTEIN-RELATED"/>
    <property type="match status" value="1"/>
</dbReference>
<name>A0A2S6GM41_9PSEU</name>
<dbReference type="EMBL" id="PTIX01000010">
    <property type="protein sequence ID" value="PPK66304.1"/>
    <property type="molecule type" value="Genomic_DNA"/>
</dbReference>
<keyword evidence="1" id="KW-0472">Membrane</keyword>
<feature type="transmembrane region" description="Helical" evidence="1">
    <location>
        <begin position="68"/>
        <end position="90"/>
    </location>
</feature>
<comment type="caution">
    <text evidence="2">The sequence shown here is derived from an EMBL/GenBank/DDBJ whole genome shotgun (WGS) entry which is preliminary data.</text>
</comment>
<reference evidence="2 3" key="1">
    <citation type="submission" date="2018-02" db="EMBL/GenBank/DDBJ databases">
        <title>Genomic Encyclopedia of Archaeal and Bacterial Type Strains, Phase II (KMG-II): from individual species to whole genera.</title>
        <authorList>
            <person name="Goeker M."/>
        </authorList>
    </citation>
    <scope>NUCLEOTIDE SEQUENCE [LARGE SCALE GENOMIC DNA]</scope>
    <source>
        <strain evidence="2 3">YU 961-1</strain>
    </source>
</reference>
<dbReference type="InterPro" id="IPR007436">
    <property type="entry name" value="DUF485"/>
</dbReference>
<dbReference type="AlphaFoldDB" id="A0A2S6GM41"/>
<proteinExistence type="predicted"/>
<protein>
    <submittedName>
        <fullName evidence="2">Uncharacterized membrane protein (DUF485 family)</fullName>
    </submittedName>
</protein>
<keyword evidence="3" id="KW-1185">Reference proteome</keyword>
<dbReference type="PANTHER" id="PTHR38441:SF1">
    <property type="entry name" value="MEMBRANE PROTEIN"/>
    <property type="match status" value="1"/>
</dbReference>
<keyword evidence="1" id="KW-0812">Transmembrane</keyword>
<evidence type="ECO:0000313" key="3">
    <source>
        <dbReference type="Proteomes" id="UP000239203"/>
    </source>
</evidence>
<dbReference type="OrthoDB" id="3543412at2"/>
<feature type="transmembrane region" description="Helical" evidence="1">
    <location>
        <begin position="38"/>
        <end position="56"/>
    </location>
</feature>
<keyword evidence="1" id="KW-1133">Transmembrane helix</keyword>